<dbReference type="InterPro" id="IPR013320">
    <property type="entry name" value="ConA-like_dom_sf"/>
</dbReference>
<reference evidence="7" key="1">
    <citation type="journal article" date="2019" name="Int. J. Syst. Evol. Microbiol.">
        <title>The Global Catalogue of Microorganisms (GCM) 10K type strain sequencing project: providing services to taxonomists for standard genome sequencing and annotation.</title>
        <authorList>
            <consortium name="The Broad Institute Genomics Platform"/>
            <consortium name="The Broad Institute Genome Sequencing Center for Infectious Disease"/>
            <person name="Wu L."/>
            <person name="Ma J."/>
        </authorList>
    </citation>
    <scope>NUCLEOTIDE SEQUENCE [LARGE SCALE GENOMIC DNA]</scope>
    <source>
        <strain evidence="7">CCM 8937</strain>
    </source>
</reference>
<dbReference type="CDD" id="cd08996">
    <property type="entry name" value="GH32_FFase"/>
    <property type="match status" value="1"/>
</dbReference>
<evidence type="ECO:0000313" key="7">
    <source>
        <dbReference type="Proteomes" id="UP001597191"/>
    </source>
</evidence>
<dbReference type="SUPFAM" id="SSF49899">
    <property type="entry name" value="Concanavalin A-like lectins/glucanases"/>
    <property type="match status" value="1"/>
</dbReference>
<dbReference type="SMART" id="SM00640">
    <property type="entry name" value="Glyco_32"/>
    <property type="match status" value="1"/>
</dbReference>
<evidence type="ECO:0000256" key="3">
    <source>
        <dbReference type="ARBA" id="ARBA00022801"/>
    </source>
</evidence>
<dbReference type="Gene3D" id="2.60.120.560">
    <property type="entry name" value="Exo-inulinase, domain 1"/>
    <property type="match status" value="1"/>
</dbReference>
<proteinExistence type="inferred from homology"/>
<dbReference type="InterPro" id="IPR051214">
    <property type="entry name" value="GH32_Enzymes"/>
</dbReference>
<dbReference type="RefSeq" id="WP_125650711.1">
    <property type="nucleotide sequence ID" value="NZ_JBHTOH010000002.1"/>
</dbReference>
<dbReference type="PANTHER" id="PTHR43101:SF1">
    <property type="entry name" value="BETA-FRUCTOSIDASE"/>
    <property type="match status" value="1"/>
</dbReference>
<dbReference type="EC" id="3.2.1.26" evidence="2"/>
<comment type="similarity">
    <text evidence="1">Belongs to the glycosyl hydrolase 32 family.</text>
</comment>
<comment type="caution">
    <text evidence="6">The sequence shown here is derived from an EMBL/GenBank/DDBJ whole genome shotgun (WGS) entry which is preliminary data.</text>
</comment>
<dbReference type="InterPro" id="IPR023296">
    <property type="entry name" value="Glyco_hydro_beta-prop_sf"/>
</dbReference>
<dbReference type="EMBL" id="JBHTOH010000002">
    <property type="protein sequence ID" value="MFD1410029.1"/>
    <property type="molecule type" value="Genomic_DNA"/>
</dbReference>
<keyword evidence="4" id="KW-0326">Glycosidase</keyword>
<sequence length="457" mass="51665">MTLTKAAANRFIKDNQATVSQKFRPQVHFAAPIGWINDPNGLVYFQGYYHLFYQYNPYQATWDTMHWGHARSKDLSVWEDLPVALAPDQEYDRDGVFSGSALVVADRLYLMYTGHIIHDDGTITENQNIAYSDDGLHFEKYANNPVLAAKDLPTGASTKDFRDPKLVHHGNKFYAVIASSYRNETGQILLFESKDLLHWQFKSVVLDHLQELGMIAECPDLFSFENKDAMIFSAIGHQDDTHEVKIALGEMDWDKGVFYPQRIQTLDQGADFYAPQTFEHQGRRVLISWLRHASATNYLADRQQKWNGQMGTPRLLTIDEKGDLNQTPVLPAGVQQELLLAEKEAVTLPTACAISLVQSLKFKRPITLAGNDGQIILQRTSAYEYELLVQSSTEQRKVQIIADSQQKVTLILDRSSVEVFVGESTVASLVYFFESGIKSLTSAENNLKVDLITFSKL</sequence>
<dbReference type="InterPro" id="IPR001362">
    <property type="entry name" value="Glyco_hydro_32"/>
</dbReference>
<evidence type="ECO:0000259" key="5">
    <source>
        <dbReference type="Pfam" id="PF00251"/>
    </source>
</evidence>
<gene>
    <name evidence="6" type="ORF">ACFQ4R_00060</name>
</gene>
<evidence type="ECO:0000256" key="1">
    <source>
        <dbReference type="ARBA" id="ARBA00009902"/>
    </source>
</evidence>
<dbReference type="InterPro" id="IPR013148">
    <property type="entry name" value="Glyco_hydro_32_N"/>
</dbReference>
<evidence type="ECO:0000313" key="6">
    <source>
        <dbReference type="EMBL" id="MFD1410029.1"/>
    </source>
</evidence>
<organism evidence="6 7">
    <name type="scientific">Lapidilactobacillus gannanensis</name>
    <dbReference type="NCBI Taxonomy" id="2486002"/>
    <lineage>
        <taxon>Bacteria</taxon>
        <taxon>Bacillati</taxon>
        <taxon>Bacillota</taxon>
        <taxon>Bacilli</taxon>
        <taxon>Lactobacillales</taxon>
        <taxon>Lactobacillaceae</taxon>
        <taxon>Lapidilactobacillus</taxon>
    </lineage>
</organism>
<evidence type="ECO:0000256" key="4">
    <source>
        <dbReference type="ARBA" id="ARBA00023295"/>
    </source>
</evidence>
<dbReference type="Pfam" id="PF00251">
    <property type="entry name" value="Glyco_hydro_32N"/>
    <property type="match status" value="1"/>
</dbReference>
<dbReference type="SUPFAM" id="SSF75005">
    <property type="entry name" value="Arabinanase/levansucrase/invertase"/>
    <property type="match status" value="1"/>
</dbReference>
<accession>A0ABW4BJE0</accession>
<protein>
    <recommendedName>
        <fullName evidence="2">beta-fructofuranosidase</fullName>
        <ecNumber evidence="2">3.2.1.26</ecNumber>
    </recommendedName>
</protein>
<keyword evidence="7" id="KW-1185">Reference proteome</keyword>
<dbReference type="Gene3D" id="2.115.10.20">
    <property type="entry name" value="Glycosyl hydrolase domain, family 43"/>
    <property type="match status" value="1"/>
</dbReference>
<evidence type="ECO:0000256" key="2">
    <source>
        <dbReference type="ARBA" id="ARBA00012758"/>
    </source>
</evidence>
<dbReference type="Proteomes" id="UP001597191">
    <property type="component" value="Unassembled WGS sequence"/>
</dbReference>
<dbReference type="PANTHER" id="PTHR43101">
    <property type="entry name" value="BETA-FRUCTOSIDASE"/>
    <property type="match status" value="1"/>
</dbReference>
<name>A0ABW4BJE0_9LACO</name>
<keyword evidence="3 6" id="KW-0378">Hydrolase</keyword>
<feature type="domain" description="Glycosyl hydrolase family 32 N-terminal" evidence="5">
    <location>
        <begin position="28"/>
        <end position="328"/>
    </location>
</feature>
<dbReference type="GO" id="GO:0016787">
    <property type="term" value="F:hydrolase activity"/>
    <property type="evidence" value="ECO:0007669"/>
    <property type="project" value="UniProtKB-KW"/>
</dbReference>